<evidence type="ECO:0000313" key="3">
    <source>
        <dbReference type="Proteomes" id="UP000319576"/>
    </source>
</evidence>
<gene>
    <name evidence="2" type="ORF">ETAA1_32750</name>
</gene>
<reference evidence="2 3" key="1">
    <citation type="submission" date="2019-02" db="EMBL/GenBank/DDBJ databases">
        <title>Deep-cultivation of Planctomycetes and their phenomic and genomic characterization uncovers novel biology.</title>
        <authorList>
            <person name="Wiegand S."/>
            <person name="Jogler M."/>
            <person name="Boedeker C."/>
            <person name="Pinto D."/>
            <person name="Vollmers J."/>
            <person name="Rivas-Marin E."/>
            <person name="Kohn T."/>
            <person name="Peeters S.H."/>
            <person name="Heuer A."/>
            <person name="Rast P."/>
            <person name="Oberbeckmann S."/>
            <person name="Bunk B."/>
            <person name="Jeske O."/>
            <person name="Meyerdierks A."/>
            <person name="Storesund J.E."/>
            <person name="Kallscheuer N."/>
            <person name="Luecker S."/>
            <person name="Lage O.M."/>
            <person name="Pohl T."/>
            <person name="Merkel B.J."/>
            <person name="Hornburger P."/>
            <person name="Mueller R.-W."/>
            <person name="Bruemmer F."/>
            <person name="Labrenz M."/>
            <person name="Spormann A.M."/>
            <person name="Op den Camp H."/>
            <person name="Overmann J."/>
            <person name="Amann R."/>
            <person name="Jetten M.S.M."/>
            <person name="Mascher T."/>
            <person name="Medema M.H."/>
            <person name="Devos D.P."/>
            <person name="Kaster A.-K."/>
            <person name="Ovreas L."/>
            <person name="Rohde M."/>
            <person name="Galperin M.Y."/>
            <person name="Jogler C."/>
        </authorList>
    </citation>
    <scope>NUCLEOTIDE SEQUENCE [LARGE SCALE GENOMIC DNA]</scope>
    <source>
        <strain evidence="2 3">ETA_A1</strain>
    </source>
</reference>
<organism evidence="2 3">
    <name type="scientific">Urbifossiella limnaea</name>
    <dbReference type="NCBI Taxonomy" id="2528023"/>
    <lineage>
        <taxon>Bacteria</taxon>
        <taxon>Pseudomonadati</taxon>
        <taxon>Planctomycetota</taxon>
        <taxon>Planctomycetia</taxon>
        <taxon>Gemmatales</taxon>
        <taxon>Gemmataceae</taxon>
        <taxon>Urbifossiella</taxon>
    </lineage>
</organism>
<dbReference type="EMBL" id="CP036273">
    <property type="protein sequence ID" value="QDU21309.1"/>
    <property type="molecule type" value="Genomic_DNA"/>
</dbReference>
<name>A0A517XV07_9BACT</name>
<protein>
    <recommendedName>
        <fullName evidence="1">Transposase IS66 C-terminal domain-containing protein</fullName>
    </recommendedName>
</protein>
<proteinExistence type="predicted"/>
<feature type="domain" description="Transposase IS66 C-terminal" evidence="1">
    <location>
        <begin position="15"/>
        <end position="50"/>
    </location>
</feature>
<dbReference type="Proteomes" id="UP000319576">
    <property type="component" value="Chromosome"/>
</dbReference>
<accession>A0A517XV07</accession>
<keyword evidence="3" id="KW-1185">Reference proteome</keyword>
<dbReference type="Pfam" id="PF13817">
    <property type="entry name" value="DDE_Tnp_IS66_C"/>
    <property type="match status" value="1"/>
</dbReference>
<evidence type="ECO:0000259" key="1">
    <source>
        <dbReference type="Pfam" id="PF13817"/>
    </source>
</evidence>
<dbReference type="KEGG" id="uli:ETAA1_32750"/>
<sequence length="62" mass="6554">MGGDGGLTSAGVLMSVCASAKRHALNPWAYLSDVLTQLAAKPADVTHLLPDAWAKQHFLVNH</sequence>
<evidence type="ECO:0000313" key="2">
    <source>
        <dbReference type="EMBL" id="QDU21309.1"/>
    </source>
</evidence>
<dbReference type="AlphaFoldDB" id="A0A517XV07"/>
<dbReference type="InterPro" id="IPR039552">
    <property type="entry name" value="IS66_C"/>
</dbReference>